<gene>
    <name evidence="2" type="ORF">L3X38_022518</name>
</gene>
<dbReference type="Pfam" id="PF13976">
    <property type="entry name" value="gag_pre-integrs"/>
    <property type="match status" value="1"/>
</dbReference>
<dbReference type="AlphaFoldDB" id="A0AAD4VXS5"/>
<organism evidence="2 3">
    <name type="scientific">Prunus dulcis</name>
    <name type="common">Almond</name>
    <name type="synonym">Amygdalus dulcis</name>
    <dbReference type="NCBI Taxonomy" id="3755"/>
    <lineage>
        <taxon>Eukaryota</taxon>
        <taxon>Viridiplantae</taxon>
        <taxon>Streptophyta</taxon>
        <taxon>Embryophyta</taxon>
        <taxon>Tracheophyta</taxon>
        <taxon>Spermatophyta</taxon>
        <taxon>Magnoliopsida</taxon>
        <taxon>eudicotyledons</taxon>
        <taxon>Gunneridae</taxon>
        <taxon>Pentapetalae</taxon>
        <taxon>rosids</taxon>
        <taxon>fabids</taxon>
        <taxon>Rosales</taxon>
        <taxon>Rosaceae</taxon>
        <taxon>Amygdaloideae</taxon>
        <taxon>Amygdaleae</taxon>
        <taxon>Prunus</taxon>
    </lineage>
</organism>
<proteinExistence type="predicted"/>
<name>A0AAD4VXS5_PRUDU</name>
<keyword evidence="3" id="KW-1185">Reference proteome</keyword>
<reference evidence="2 3" key="1">
    <citation type="journal article" date="2022" name="G3 (Bethesda)">
        <title>Whole-genome sequence and methylome profiling of the almond [Prunus dulcis (Mill.) D.A. Webb] cultivar 'Nonpareil'.</title>
        <authorList>
            <person name="D'Amico-Willman K.M."/>
            <person name="Ouma W.Z."/>
            <person name="Meulia T."/>
            <person name="Sideli G.M."/>
            <person name="Gradziel T.M."/>
            <person name="Fresnedo-Ramirez J."/>
        </authorList>
    </citation>
    <scope>NUCLEOTIDE SEQUENCE [LARGE SCALE GENOMIC DNA]</scope>
    <source>
        <strain evidence="2">Clone GOH B32 T37-40</strain>
    </source>
</reference>
<accession>A0AAD4VXS5</accession>
<dbReference type="InterPro" id="IPR025724">
    <property type="entry name" value="GAG-pre-integrase_dom"/>
</dbReference>
<protein>
    <recommendedName>
        <fullName evidence="1">GAG-pre-integrase domain-containing protein</fullName>
    </recommendedName>
</protein>
<dbReference type="Proteomes" id="UP001054821">
    <property type="component" value="Chromosome 4"/>
</dbReference>
<evidence type="ECO:0000313" key="2">
    <source>
        <dbReference type="EMBL" id="KAI5332389.1"/>
    </source>
</evidence>
<feature type="domain" description="GAG-pre-integrase" evidence="1">
    <location>
        <begin position="179"/>
        <end position="246"/>
    </location>
</feature>
<evidence type="ECO:0000313" key="3">
    <source>
        <dbReference type="Proteomes" id="UP001054821"/>
    </source>
</evidence>
<sequence length="282" mass="31361">MLGSGTKIGEPAVVFASKNTALVSQHTGFGSSAVPPRRLIYAEKDKLKCDHCGEKRHTIDTCWALHGVPDWEKERRRLKKEQLDSKAHVVVAPTSVADITTGHDHLTTTPLSTLTTVSRTPTPSPPDKVLLVSFLSSNLLSVPQVTEQLNCVILMYPFFVLLQDIQTREIFGRDTKKGGLYYVDDVATSRVLRAGSAKTSQHCRIWLLHYRFGHASFGYLRHLFPALFSGVNKSAFQCQTYILAKSHRILAATHALLLGASVPKRFWMDAVTYAVYLLNLLS</sequence>
<evidence type="ECO:0000259" key="1">
    <source>
        <dbReference type="Pfam" id="PF13976"/>
    </source>
</evidence>
<comment type="caution">
    <text evidence="2">The sequence shown here is derived from an EMBL/GenBank/DDBJ whole genome shotgun (WGS) entry which is preliminary data.</text>
</comment>
<dbReference type="EMBL" id="JAJFAZ020000004">
    <property type="protein sequence ID" value="KAI5332389.1"/>
    <property type="molecule type" value="Genomic_DNA"/>
</dbReference>